<feature type="repeat" description="PPR" evidence="10">
    <location>
        <begin position="244"/>
        <end position="278"/>
    </location>
</feature>
<evidence type="ECO:0000256" key="1">
    <source>
        <dbReference type="ARBA" id="ARBA00004141"/>
    </source>
</evidence>
<evidence type="ECO:0000256" key="7">
    <source>
        <dbReference type="ARBA" id="ARBA00022840"/>
    </source>
</evidence>
<dbReference type="GO" id="GO:0140359">
    <property type="term" value="F:ABC-type transporter activity"/>
    <property type="evidence" value="ECO:0007669"/>
    <property type="project" value="InterPro"/>
</dbReference>
<dbReference type="InterPro" id="IPR013525">
    <property type="entry name" value="ABC2_TM"/>
</dbReference>
<dbReference type="EMBL" id="KV003899">
    <property type="protein sequence ID" value="KZV36352.1"/>
    <property type="molecule type" value="Genomic_DNA"/>
</dbReference>
<feature type="transmembrane region" description="Helical" evidence="11">
    <location>
        <begin position="1180"/>
        <end position="1204"/>
    </location>
</feature>
<evidence type="ECO:0000313" key="13">
    <source>
        <dbReference type="EMBL" id="KZV36352.1"/>
    </source>
</evidence>
<comment type="similarity">
    <text evidence="2">Belongs to the ABC transporter superfamily. ABCA family. CPR flippase (TC 3.A.1.211) subfamily.</text>
</comment>
<gene>
    <name evidence="13" type="ORF">F511_03793</name>
</gene>
<name>A0A2Z7BNX3_9LAMI</name>
<dbReference type="FunFam" id="3.40.50.300:FF:000298">
    <property type="entry name" value="ATP-binding cassette sub-family A member 12"/>
    <property type="match status" value="1"/>
</dbReference>
<accession>A0A2Z7BNX3</accession>
<dbReference type="InterPro" id="IPR003593">
    <property type="entry name" value="AAA+_ATPase"/>
</dbReference>
<keyword evidence="14" id="KW-1185">Reference proteome</keyword>
<dbReference type="InterPro" id="IPR003439">
    <property type="entry name" value="ABC_transporter-like_ATP-bd"/>
</dbReference>
<dbReference type="SUPFAM" id="SSF48452">
    <property type="entry name" value="TPR-like"/>
    <property type="match status" value="1"/>
</dbReference>
<feature type="transmembrane region" description="Helical" evidence="11">
    <location>
        <begin position="1882"/>
        <end position="1907"/>
    </location>
</feature>
<feature type="transmembrane region" description="Helical" evidence="11">
    <location>
        <begin position="1643"/>
        <end position="1662"/>
    </location>
</feature>
<keyword evidence="5" id="KW-0677">Repeat</keyword>
<feature type="transmembrane region" description="Helical" evidence="11">
    <location>
        <begin position="1138"/>
        <end position="1160"/>
    </location>
</feature>
<dbReference type="PANTHER" id="PTHR19229:SF267">
    <property type="entry name" value="ABC TRANSPORTER A FAMILY MEMBER 1"/>
    <property type="match status" value="1"/>
</dbReference>
<dbReference type="Pfam" id="PF00005">
    <property type="entry name" value="ABC_tran"/>
    <property type="match status" value="2"/>
</dbReference>
<dbReference type="OrthoDB" id="10255969at2759"/>
<dbReference type="Pfam" id="PF12698">
    <property type="entry name" value="ABC2_membrane_3"/>
    <property type="match status" value="2"/>
</dbReference>
<dbReference type="Pfam" id="PF13041">
    <property type="entry name" value="PPR_2"/>
    <property type="match status" value="4"/>
</dbReference>
<dbReference type="PROSITE" id="PS50893">
    <property type="entry name" value="ABC_TRANSPORTER_2"/>
    <property type="match status" value="2"/>
</dbReference>
<feature type="repeat" description="PPR" evidence="10">
    <location>
        <begin position="174"/>
        <end position="208"/>
    </location>
</feature>
<dbReference type="SMART" id="SM00382">
    <property type="entry name" value="AAA"/>
    <property type="match status" value="2"/>
</dbReference>
<dbReference type="SUPFAM" id="SSF81901">
    <property type="entry name" value="HCP-like"/>
    <property type="match status" value="1"/>
</dbReference>
<comment type="subcellular location">
    <subcellularLocation>
        <location evidence="1">Membrane</location>
        <topology evidence="1">Multi-pass membrane protein</topology>
    </subcellularLocation>
</comment>
<evidence type="ECO:0000256" key="4">
    <source>
        <dbReference type="ARBA" id="ARBA00022692"/>
    </source>
</evidence>
<feature type="repeat" description="PPR" evidence="10">
    <location>
        <begin position="209"/>
        <end position="243"/>
    </location>
</feature>
<feature type="transmembrane region" description="Helical" evidence="11">
    <location>
        <begin position="1049"/>
        <end position="1073"/>
    </location>
</feature>
<feature type="repeat" description="PPR" evidence="10">
    <location>
        <begin position="279"/>
        <end position="313"/>
    </location>
</feature>
<feature type="transmembrane region" description="Helical" evidence="11">
    <location>
        <begin position="1838"/>
        <end position="1861"/>
    </location>
</feature>
<dbReference type="Gene3D" id="1.25.40.10">
    <property type="entry name" value="Tetratricopeptide repeat domain"/>
    <property type="match status" value="7"/>
</dbReference>
<dbReference type="InterPro" id="IPR026082">
    <property type="entry name" value="ABCA"/>
</dbReference>
<reference evidence="13 14" key="1">
    <citation type="journal article" date="2015" name="Proc. Natl. Acad. Sci. U.S.A.">
        <title>The resurrection genome of Boea hygrometrica: A blueprint for survival of dehydration.</title>
        <authorList>
            <person name="Xiao L."/>
            <person name="Yang G."/>
            <person name="Zhang L."/>
            <person name="Yang X."/>
            <person name="Zhao S."/>
            <person name="Ji Z."/>
            <person name="Zhou Q."/>
            <person name="Hu M."/>
            <person name="Wang Y."/>
            <person name="Chen M."/>
            <person name="Xu Y."/>
            <person name="Jin H."/>
            <person name="Xiao X."/>
            <person name="Hu G."/>
            <person name="Bao F."/>
            <person name="Hu Y."/>
            <person name="Wan P."/>
            <person name="Li L."/>
            <person name="Deng X."/>
            <person name="Kuang T."/>
            <person name="Xiang C."/>
            <person name="Zhu J.K."/>
            <person name="Oliver M.J."/>
            <person name="He Y."/>
        </authorList>
    </citation>
    <scope>NUCLEOTIDE SEQUENCE [LARGE SCALE GENOMIC DNA]</scope>
    <source>
        <strain evidence="14">cv. XS01</strain>
    </source>
</reference>
<feature type="domain" description="ABC transporter" evidence="12">
    <location>
        <begin position="2092"/>
        <end position="2330"/>
    </location>
</feature>
<evidence type="ECO:0000256" key="10">
    <source>
        <dbReference type="PROSITE-ProRule" id="PRU00708"/>
    </source>
</evidence>
<evidence type="ECO:0000256" key="3">
    <source>
        <dbReference type="ARBA" id="ARBA00022448"/>
    </source>
</evidence>
<dbReference type="GO" id="GO:0005319">
    <property type="term" value="F:lipid transporter activity"/>
    <property type="evidence" value="ECO:0007669"/>
    <property type="project" value="TreeGrafter"/>
</dbReference>
<keyword evidence="3" id="KW-0813">Transport</keyword>
<dbReference type="CDD" id="cd03263">
    <property type="entry name" value="ABC_subfamily_A"/>
    <property type="match status" value="2"/>
</dbReference>
<feature type="transmembrane region" description="Helical" evidence="11">
    <location>
        <begin position="1913"/>
        <end position="1941"/>
    </location>
</feature>
<feature type="repeat" description="PPR" evidence="10">
    <location>
        <begin position="139"/>
        <end position="173"/>
    </location>
</feature>
<dbReference type="GO" id="GO:0016020">
    <property type="term" value="C:membrane"/>
    <property type="evidence" value="ECO:0007669"/>
    <property type="project" value="UniProtKB-SubCell"/>
</dbReference>
<feature type="transmembrane region" description="Helical" evidence="11">
    <location>
        <begin position="1010"/>
        <end position="1029"/>
    </location>
</feature>
<evidence type="ECO:0000313" key="14">
    <source>
        <dbReference type="Proteomes" id="UP000250235"/>
    </source>
</evidence>
<dbReference type="PROSITE" id="PS51375">
    <property type="entry name" value="PPR"/>
    <property type="match status" value="13"/>
</dbReference>
<feature type="repeat" description="PPR" evidence="10">
    <location>
        <begin position="526"/>
        <end position="560"/>
    </location>
</feature>
<evidence type="ECO:0000256" key="9">
    <source>
        <dbReference type="ARBA" id="ARBA00023136"/>
    </source>
</evidence>
<evidence type="ECO:0000256" key="6">
    <source>
        <dbReference type="ARBA" id="ARBA00022741"/>
    </source>
</evidence>
<feature type="repeat" description="PPR" evidence="10">
    <location>
        <begin position="386"/>
        <end position="420"/>
    </location>
</feature>
<dbReference type="InterPro" id="IPR011990">
    <property type="entry name" value="TPR-like_helical_dom_sf"/>
</dbReference>
<keyword evidence="9 11" id="KW-0472">Membrane</keyword>
<feature type="transmembrane region" description="Helical" evidence="11">
    <location>
        <begin position="1953"/>
        <end position="1975"/>
    </location>
</feature>
<feature type="repeat" description="PPR" evidence="10">
    <location>
        <begin position="491"/>
        <end position="525"/>
    </location>
</feature>
<sequence length="2495" mass="278814">MATINNSLFLPTNGRFSCSKPSKSDPFEEKKHVHVNYDSGTHKIYTRIPGLRKLDLPKRHRLRVDGDRFQKDWILSDVVERIIQLKHWEDVEGVLNQWAGRFARKNFPVLLREIIKMGSIEHANQVFNWMKNQKNYCARNDIYNMLIRLHARHNRIDQARGLFFEMQKWRCNPDVESYNALINAHGRAGQWRWGLNIMEDMLRAAIPPSRLTYNYLINACGSSGNWREALKISKKMTDNGVGPDLVTHNIILSAYKTGAQYSKALSYFELMKSANVRPDTTTLNIVINCLVKIGKYEEALEIFSSMREKRAECHPDIVTYTSIMHMYSVCGQVDNCRAVFDSLVAEGMKPNVISYNALLGAYASLGLSDSVSILFDEMKKNGIRPDVVSYTSLINAYGRSRQPKKAWKVFNKMRRDNVSPNLVTYNALIDAYGSNGFLAEAVELLREMEQSGVQPNVVSISTLLAACGRCCQKSKIDSILKAAKMRGIVLNTVAYNSAIGSYMNIGEYDKALCLFRCMRKEKVRPDTVTYNILISGSCKMSKYSEALEIISQLRELNIPWSKELYSSAICAYSKQGQLAEAESMFNMMKGAGFQPDVITYTTMLHAYSVAECWEKSLAAFQEMELNNVQPDSVACAALMRTFNKGSQPGKALLLAEFMRDRKIPFTDVVFFEMVSSCSILRDWKSLTDVVEMMETSLPLISAGTLNQILHSLGKVGNIDTMIKIFLKIVASGAEVDVTTYEVLLQNLLAAGNWRKYIEILLPTAVLLLLMAVRMRVDTKLHPPQPYIRKDMLVEVGKDGKSLPFNQILELLYSKGEYLAFAPDTSETRMMINILSIKFPLLNLTSRIYKDEEELETYICSDLYGVDDQLKNTTNPKIKGAIVFHDQGPQVFDYSIRLNHTWAFSGFPDVKAIMDVNGPYLNDLELGVNTIPILQYSFSGFLTLQQVLDSFIIYVKQQRVANTHTSESPLLHMQLIPWTQFSPSNIRLFPFPTRAYTDDEFQSIVKKVMGVLYLLGFLYPISQLISYSVFEKEQKIKEGLYIMGLKDEMFHLSWFITYGLQFAVSSGVITLCTMGTLFKYSDKTLVFVYFFSFGLSSVTLSFLISTFFTRAKTAIAVGTLSFLGAFFPYYTVNEEGVSMMLKVMASFLSPTAFALGSINFADYERAQVGLRWSNIWRESSGVCFLVCLVMMLVDTFLYGVVGLCLDKVLHRENKLLYQWRSVLRKHFWRKKTDGEQFSSSSIFKPVGSDSGINDHPFQRDAWETAMEDIGLELKQQESDGRCIQIRGLHKVYDTKKASCCAVNSLQLTLYENQILALLGHNGAGKSTTMCMLVGLVHPTSGDALVFGRNILTDMDEIRKSLGVCPQYDILFPELTVKEHLELFSDLKGVNEDGLENGVIEMAEEVGLADKLNTVVGALSGGMKRKLSLGIALIGDSKVVILDEPTSGMDPYSMRLTWQLIKRIKKGRIILLTTHSMDEADVLGDRIAIMANGSLKCCGSSFCKQKYGVGYTLTLVKTTPTTSAAADIVYRHIPSAICISEVGNELTFKLPLASSSSFESMFREIECYLQRSNPNVGTLDYGDSNSTWHESYGISVTTLEEVFLRVAGGDFDNTVCLEDKKSTFWKHSKALLIKRAMSARRDQKTIVFQLLIPAIFLLFGLLLVKLKPHPDQQSVTFTTSHFNPLLTGGGGGGPIPFDLSKLIAKEVSEHVHGGWIQKFQQTTYRFPNPQKAFEDAVEAVGPTLGPNLLSMSEYLMSSFNESYQSRYGAVIFDEQSEDGSLGYTILHNSSCQHAAPTFINLMNAAILRLATHDENMTIQTRNHPLPLTQSQHLQRHDLDAFTVAIIVNIAFSFIPASFAVAIVKEREVKAKHQQLISGVSVLSYWASTYIWDFISFIFPSTFAVLLFSIFGLDQFIGGVSFFATTLMFLGYGMAIASSTYCLTFFFSEHSMAQNVVLLVHFFTGLILMVLSFIMGLMESTASVNSLLKGVKKGSGDAVFDWNVTGASICYLFAEGIIYFVLTLGLELLLPLKINFATASDLRTSVKKFFASTSSSSLQPLLKSSSGDANDLEEDIDVQTERNRVLSGSVGRAIIYLRNLRKVYPGGKQQGSKVAVHSLTFSVQEGECFGFLGTNGAGKTTTLSMLSGEESPSDGTAFIFGKDIRSSPKAACRHIGYCPQFDALLEFVTVREHLYLYARIKGVQDYELERVVAEKLVEFDLLKHANKPSYALSGGNKRKLSVAIAMIGDPPIVILDEPSTGMDPIAKRFMWEVISRLSTRRGKTAVILTTHSMNEAQALCTRIGIMVGGKLRCIGSPQHLKNRFGNHLELEVKPTEVSSLDLVTLCQTIQEKFFDMPSYPRSLLTDLEVCIGGTDSTTAATAAEISLSDEIIVAIGKWLGNGERVETLVSGNCGSHGVFGEQLSEQLLRDGGIPLPVFSEWWLRKEKFSAIDSFIQSSFPCATYQGSNGLSAKYQLPFEEDLSLADVFGHMERNRLIS</sequence>
<feature type="repeat" description="PPR" evidence="10">
    <location>
        <begin position="596"/>
        <end position="630"/>
    </location>
</feature>
<dbReference type="GO" id="GO:0005524">
    <property type="term" value="F:ATP binding"/>
    <property type="evidence" value="ECO:0007669"/>
    <property type="project" value="UniProtKB-KW"/>
</dbReference>
<dbReference type="FunFam" id="1.25.40.10:FF:001209">
    <property type="entry name" value="Os07g0213300 protein"/>
    <property type="match status" value="1"/>
</dbReference>
<dbReference type="InterPro" id="IPR017871">
    <property type="entry name" value="ABC_transporter-like_CS"/>
</dbReference>
<evidence type="ECO:0000256" key="5">
    <source>
        <dbReference type="ARBA" id="ARBA00022737"/>
    </source>
</evidence>
<dbReference type="PROSITE" id="PS00211">
    <property type="entry name" value="ABC_TRANSPORTER_1"/>
    <property type="match status" value="2"/>
</dbReference>
<feature type="repeat" description="PPR" evidence="10">
    <location>
        <begin position="351"/>
        <end position="385"/>
    </location>
</feature>
<dbReference type="SUPFAM" id="SSF52540">
    <property type="entry name" value="P-loop containing nucleoside triphosphate hydrolases"/>
    <property type="match status" value="2"/>
</dbReference>
<feature type="repeat" description="PPR" evidence="10">
    <location>
        <begin position="316"/>
        <end position="350"/>
    </location>
</feature>
<dbReference type="FunFam" id="3.40.50.300:FF:000904">
    <property type="entry name" value="ABC transporter A family member 1"/>
    <property type="match status" value="1"/>
</dbReference>
<evidence type="ECO:0000256" key="8">
    <source>
        <dbReference type="ARBA" id="ARBA00022989"/>
    </source>
</evidence>
<dbReference type="GO" id="GO:0016887">
    <property type="term" value="F:ATP hydrolysis activity"/>
    <property type="evidence" value="ECO:0007669"/>
    <property type="project" value="InterPro"/>
</dbReference>
<dbReference type="InterPro" id="IPR002885">
    <property type="entry name" value="PPR_rpt"/>
</dbReference>
<evidence type="ECO:0000256" key="2">
    <source>
        <dbReference type="ARBA" id="ARBA00008526"/>
    </source>
</evidence>
<feature type="repeat" description="PPR" evidence="10">
    <location>
        <begin position="561"/>
        <end position="595"/>
    </location>
</feature>
<keyword evidence="8 11" id="KW-1133">Transmembrane helix</keyword>
<dbReference type="Proteomes" id="UP000250235">
    <property type="component" value="Unassembled WGS sequence"/>
</dbReference>
<evidence type="ECO:0000256" key="11">
    <source>
        <dbReference type="SAM" id="Phobius"/>
    </source>
</evidence>
<proteinExistence type="inferred from homology"/>
<dbReference type="Pfam" id="PF01535">
    <property type="entry name" value="PPR"/>
    <property type="match status" value="3"/>
</dbReference>
<dbReference type="InterPro" id="IPR027417">
    <property type="entry name" value="P-loop_NTPase"/>
</dbReference>
<dbReference type="NCBIfam" id="TIGR00756">
    <property type="entry name" value="PPR"/>
    <property type="match status" value="13"/>
</dbReference>
<feature type="repeat" description="PPR" evidence="10">
    <location>
        <begin position="421"/>
        <end position="455"/>
    </location>
</feature>
<dbReference type="Pfam" id="PF13812">
    <property type="entry name" value="PPR_3"/>
    <property type="match status" value="1"/>
</dbReference>
<evidence type="ECO:0000259" key="12">
    <source>
        <dbReference type="PROSITE" id="PS50893"/>
    </source>
</evidence>
<feature type="transmembrane region" description="Helical" evidence="11">
    <location>
        <begin position="1085"/>
        <end position="1107"/>
    </location>
</feature>
<protein>
    <submittedName>
        <fullName evidence="13">ABC transporter A family member 1-like</fullName>
    </submittedName>
</protein>
<dbReference type="Gene3D" id="3.40.50.300">
    <property type="entry name" value="P-loop containing nucleotide triphosphate hydrolases"/>
    <property type="match status" value="2"/>
</dbReference>
<keyword evidence="4 11" id="KW-0812">Transmembrane</keyword>
<dbReference type="PANTHER" id="PTHR19229">
    <property type="entry name" value="ATP-BINDING CASSETTE TRANSPORTER SUBFAMILY A ABCA"/>
    <property type="match status" value="1"/>
</dbReference>
<organism evidence="13 14">
    <name type="scientific">Dorcoceras hygrometricum</name>
    <dbReference type="NCBI Taxonomy" id="472368"/>
    <lineage>
        <taxon>Eukaryota</taxon>
        <taxon>Viridiplantae</taxon>
        <taxon>Streptophyta</taxon>
        <taxon>Embryophyta</taxon>
        <taxon>Tracheophyta</taxon>
        <taxon>Spermatophyta</taxon>
        <taxon>Magnoliopsida</taxon>
        <taxon>eudicotyledons</taxon>
        <taxon>Gunneridae</taxon>
        <taxon>Pentapetalae</taxon>
        <taxon>asterids</taxon>
        <taxon>lamiids</taxon>
        <taxon>Lamiales</taxon>
        <taxon>Gesneriaceae</taxon>
        <taxon>Didymocarpoideae</taxon>
        <taxon>Trichosporeae</taxon>
        <taxon>Loxocarpinae</taxon>
        <taxon>Dorcoceras</taxon>
    </lineage>
</organism>
<feature type="domain" description="ABC transporter" evidence="12">
    <location>
        <begin position="1282"/>
        <end position="1515"/>
    </location>
</feature>
<feature type="transmembrane region" description="Helical" evidence="11">
    <location>
        <begin position="1113"/>
        <end position="1131"/>
    </location>
</feature>
<keyword evidence="6" id="KW-0547">Nucleotide-binding</keyword>
<keyword evidence="7" id="KW-0067">ATP-binding</keyword>
<dbReference type="FunFam" id="1.25.40.10:FF:000554">
    <property type="entry name" value="Pentatricopeptide repeat-containing protein At2g41720"/>
    <property type="match status" value="1"/>
</dbReference>